<gene>
    <name evidence="1" type="ORF">BK665_25235</name>
</gene>
<dbReference type="Proteomes" id="UP000283627">
    <property type="component" value="Unassembled WGS sequence"/>
</dbReference>
<dbReference type="AlphaFoldDB" id="A0A423K7H9"/>
<name>A0A423K7H9_9PSED</name>
<evidence type="ECO:0000313" key="2">
    <source>
        <dbReference type="Proteomes" id="UP000283627"/>
    </source>
</evidence>
<reference evidence="1 2" key="1">
    <citation type="submission" date="2016-10" db="EMBL/GenBank/DDBJ databases">
        <title>Comparative genome analysis of multiple Pseudomonas spp. focuses on biocontrol and plant growth promoting traits.</title>
        <authorList>
            <person name="Tao X.-Y."/>
            <person name="Taylor C.G."/>
        </authorList>
    </citation>
    <scope>NUCLEOTIDE SEQUENCE [LARGE SCALE GENOMIC DNA]</scope>
    <source>
        <strain evidence="1 2">39A2</strain>
    </source>
</reference>
<dbReference type="RefSeq" id="WP_123409602.1">
    <property type="nucleotide sequence ID" value="NZ_MOBP01000021.1"/>
</dbReference>
<evidence type="ECO:0000313" key="1">
    <source>
        <dbReference type="EMBL" id="RON47659.1"/>
    </source>
</evidence>
<organism evidence="1 2">
    <name type="scientific">Pseudomonas frederiksbergensis</name>
    <dbReference type="NCBI Taxonomy" id="104087"/>
    <lineage>
        <taxon>Bacteria</taxon>
        <taxon>Pseudomonadati</taxon>
        <taxon>Pseudomonadota</taxon>
        <taxon>Gammaproteobacteria</taxon>
        <taxon>Pseudomonadales</taxon>
        <taxon>Pseudomonadaceae</taxon>
        <taxon>Pseudomonas</taxon>
    </lineage>
</organism>
<sequence>MSNEAKSGTASEGKSDVIPIDQKLVPPFIDGITPDKALPLKWVQDGYKYRIDPYPGMAVGQEVGPYVEYVGHGHFFGQTRVITEDNVGADLTFNAHGFKDPIQDGRVELYFVVKHTDGSKTESKRRVYPIGD</sequence>
<dbReference type="OrthoDB" id="6974866at2"/>
<protein>
    <submittedName>
        <fullName evidence="1">Uncharacterized protein</fullName>
    </submittedName>
</protein>
<dbReference type="EMBL" id="MOBP01000021">
    <property type="protein sequence ID" value="RON47659.1"/>
    <property type="molecule type" value="Genomic_DNA"/>
</dbReference>
<proteinExistence type="predicted"/>
<accession>A0A423K7H9</accession>
<comment type="caution">
    <text evidence="1">The sequence shown here is derived from an EMBL/GenBank/DDBJ whole genome shotgun (WGS) entry which is preliminary data.</text>
</comment>